<feature type="signal peptide" evidence="10">
    <location>
        <begin position="1"/>
        <end position="19"/>
    </location>
</feature>
<evidence type="ECO:0000256" key="10">
    <source>
        <dbReference type="SAM" id="SignalP"/>
    </source>
</evidence>
<keyword evidence="8" id="KW-0645">Protease</keyword>
<dbReference type="InterPro" id="IPR018114">
    <property type="entry name" value="TRYPSIN_HIS"/>
</dbReference>
<keyword evidence="3" id="KW-0964">Secreted</keyword>
<dbReference type="InterPro" id="IPR033116">
    <property type="entry name" value="TRYPSIN_SER"/>
</dbReference>
<evidence type="ECO:0000256" key="8">
    <source>
        <dbReference type="RuleBase" id="RU363034"/>
    </source>
</evidence>
<feature type="compositionally biased region" description="Low complexity" evidence="9">
    <location>
        <begin position="393"/>
        <end position="405"/>
    </location>
</feature>
<feature type="domain" description="Peptidase S1" evidence="11">
    <location>
        <begin position="47"/>
        <end position="265"/>
    </location>
</feature>
<keyword evidence="8" id="KW-0378">Hydrolase</keyword>
<feature type="compositionally biased region" description="Low complexity" evidence="9">
    <location>
        <begin position="270"/>
        <end position="326"/>
    </location>
</feature>
<organism evidence="12 13">
    <name type="scientific">Phytophthora boehmeriae</name>
    <dbReference type="NCBI Taxonomy" id="109152"/>
    <lineage>
        <taxon>Eukaryota</taxon>
        <taxon>Sar</taxon>
        <taxon>Stramenopiles</taxon>
        <taxon>Oomycota</taxon>
        <taxon>Peronosporomycetes</taxon>
        <taxon>Peronosporales</taxon>
        <taxon>Peronosporaceae</taxon>
        <taxon>Phytophthora</taxon>
    </lineage>
</organism>
<dbReference type="SMART" id="SM00020">
    <property type="entry name" value="Tryp_SPc"/>
    <property type="match status" value="1"/>
</dbReference>
<feature type="compositionally biased region" description="Polar residues" evidence="9">
    <location>
        <begin position="377"/>
        <end position="392"/>
    </location>
</feature>
<comment type="subcellular location">
    <subcellularLocation>
        <location evidence="1">Secreted</location>
    </subcellularLocation>
</comment>
<sequence length="405" mass="41835">MKLAAVFTFASTLAALSNGYSFSDNLATTDDEVEESTGLTVNEESRIYGGTEVDIKKFPFAVNLRIDALDASFCGGALITPEWVLTAGHCIRTDEYDITAVLGSKAREGKDGEHIKVVEGFRHPLYHKKRHLYDIGLLKLAKKSKQETATICAPDGSDNKVGTMATIVGWGKTEKGIQSDNLLGVDIEIISNAECNKQYRNRIKEGMMCAGHGNGKDSCNGDSGGPLVADGILVGIASWGGKCGKHAGVYTRLTYVMDYIQDIVSGGDGSSFAKASSSSGSSSLPEVGSPDSGSSDASASASTTASSSGPATPSSSSDSSSTGKTSSADKSEDSASGTKNTASVSSDSASSSGSSTDTVTQSKKDKSTDDIILITKPPSTATKVSGETKTGATKSPKTTQTETTA</sequence>
<evidence type="ECO:0000256" key="6">
    <source>
        <dbReference type="ARBA" id="ARBA00023157"/>
    </source>
</evidence>
<evidence type="ECO:0000256" key="5">
    <source>
        <dbReference type="ARBA" id="ARBA00023026"/>
    </source>
</evidence>
<feature type="region of interest" description="Disordered" evidence="9">
    <location>
        <begin position="270"/>
        <end position="405"/>
    </location>
</feature>
<dbReference type="PROSITE" id="PS50240">
    <property type="entry name" value="TRYPSIN_DOM"/>
    <property type="match status" value="1"/>
</dbReference>
<keyword evidence="8" id="KW-0720">Serine protease</keyword>
<dbReference type="OrthoDB" id="104223at2759"/>
<evidence type="ECO:0000259" key="11">
    <source>
        <dbReference type="PROSITE" id="PS50240"/>
    </source>
</evidence>
<dbReference type="GO" id="GO:0005576">
    <property type="term" value="C:extracellular region"/>
    <property type="evidence" value="ECO:0007669"/>
    <property type="project" value="UniProtKB-SubCell"/>
</dbReference>
<gene>
    <name evidence="12" type="ORF">PHYBOEH_001623</name>
</gene>
<dbReference type="PANTHER" id="PTHR24276">
    <property type="entry name" value="POLYSERASE-RELATED"/>
    <property type="match status" value="1"/>
</dbReference>
<dbReference type="InterPro" id="IPR050430">
    <property type="entry name" value="Peptidase_S1"/>
</dbReference>
<evidence type="ECO:0000313" key="12">
    <source>
        <dbReference type="EMBL" id="KAG7396866.1"/>
    </source>
</evidence>
<keyword evidence="6" id="KW-1015">Disulfide bond</keyword>
<evidence type="ECO:0000256" key="2">
    <source>
        <dbReference type="ARBA" id="ARBA00007664"/>
    </source>
</evidence>
<dbReference type="Pfam" id="PF00089">
    <property type="entry name" value="Trypsin"/>
    <property type="match status" value="1"/>
</dbReference>
<evidence type="ECO:0000256" key="4">
    <source>
        <dbReference type="ARBA" id="ARBA00022729"/>
    </source>
</evidence>
<dbReference type="FunFam" id="2.40.10.10:FF:000156">
    <property type="entry name" value="MIP06385p"/>
    <property type="match status" value="1"/>
</dbReference>
<dbReference type="PANTHER" id="PTHR24276:SF98">
    <property type="entry name" value="FI18310P1-RELATED"/>
    <property type="match status" value="1"/>
</dbReference>
<keyword evidence="13" id="KW-1185">Reference proteome</keyword>
<protein>
    <recommendedName>
        <fullName evidence="11">Peptidase S1 domain-containing protein</fullName>
    </recommendedName>
</protein>
<dbReference type="GO" id="GO:0004252">
    <property type="term" value="F:serine-type endopeptidase activity"/>
    <property type="evidence" value="ECO:0007669"/>
    <property type="project" value="InterPro"/>
</dbReference>
<feature type="compositionally biased region" description="Low complexity" evidence="9">
    <location>
        <begin position="341"/>
        <end position="361"/>
    </location>
</feature>
<dbReference type="PROSITE" id="PS00135">
    <property type="entry name" value="TRYPSIN_SER"/>
    <property type="match status" value="1"/>
</dbReference>
<evidence type="ECO:0000256" key="7">
    <source>
        <dbReference type="ARBA" id="ARBA00023180"/>
    </source>
</evidence>
<dbReference type="AlphaFoldDB" id="A0A8T1WTS5"/>
<dbReference type="InterPro" id="IPR001254">
    <property type="entry name" value="Trypsin_dom"/>
</dbReference>
<keyword evidence="4 10" id="KW-0732">Signal</keyword>
<proteinExistence type="inferred from homology"/>
<keyword evidence="7" id="KW-0325">Glycoprotein</keyword>
<evidence type="ECO:0000256" key="9">
    <source>
        <dbReference type="SAM" id="MobiDB-lite"/>
    </source>
</evidence>
<comment type="similarity">
    <text evidence="2">Belongs to the peptidase S1 family.</text>
</comment>
<accession>A0A8T1WTS5</accession>
<feature type="chain" id="PRO_5035888481" description="Peptidase S1 domain-containing protein" evidence="10">
    <location>
        <begin position="20"/>
        <end position="405"/>
    </location>
</feature>
<evidence type="ECO:0000256" key="3">
    <source>
        <dbReference type="ARBA" id="ARBA00022525"/>
    </source>
</evidence>
<keyword evidence="5" id="KW-0843">Virulence</keyword>
<name>A0A8T1WTS5_9STRA</name>
<dbReference type="CDD" id="cd00190">
    <property type="entry name" value="Tryp_SPc"/>
    <property type="match status" value="1"/>
</dbReference>
<reference evidence="12" key="1">
    <citation type="submission" date="2021-02" db="EMBL/GenBank/DDBJ databases">
        <authorList>
            <person name="Palmer J.M."/>
        </authorList>
    </citation>
    <scope>NUCLEOTIDE SEQUENCE</scope>
    <source>
        <strain evidence="12">SCRP23</strain>
    </source>
</reference>
<evidence type="ECO:0000313" key="13">
    <source>
        <dbReference type="Proteomes" id="UP000693981"/>
    </source>
</evidence>
<dbReference type="GO" id="GO:0006508">
    <property type="term" value="P:proteolysis"/>
    <property type="evidence" value="ECO:0007669"/>
    <property type="project" value="UniProtKB-KW"/>
</dbReference>
<dbReference type="PROSITE" id="PS00134">
    <property type="entry name" value="TRYPSIN_HIS"/>
    <property type="match status" value="1"/>
</dbReference>
<evidence type="ECO:0000256" key="1">
    <source>
        <dbReference type="ARBA" id="ARBA00004613"/>
    </source>
</evidence>
<comment type="caution">
    <text evidence="12">The sequence shown here is derived from an EMBL/GenBank/DDBJ whole genome shotgun (WGS) entry which is preliminary data.</text>
</comment>
<dbReference type="EMBL" id="JAGDFL010000136">
    <property type="protein sequence ID" value="KAG7396866.1"/>
    <property type="molecule type" value="Genomic_DNA"/>
</dbReference>
<dbReference type="Proteomes" id="UP000693981">
    <property type="component" value="Unassembled WGS sequence"/>
</dbReference>